<reference evidence="1 2" key="1">
    <citation type="submission" date="2017-11" db="EMBL/GenBank/DDBJ databases">
        <title>Taxonomic description and genome sequences of Spirosoma HA7 sp. nov., isolated from pollen microhabitat of Corylus avellana.</title>
        <authorList>
            <person name="Ambika Manirajan B."/>
            <person name="Suarez C."/>
            <person name="Ratering S."/>
            <person name="Geissler-Plaum R."/>
            <person name="Cardinale M."/>
            <person name="Sylvia S."/>
        </authorList>
    </citation>
    <scope>NUCLEOTIDE SEQUENCE [LARGE SCALE GENOMIC DNA]</scope>
    <source>
        <strain evidence="1 2">HA7</strain>
    </source>
</reference>
<name>A0A2K8ZA94_9BACT</name>
<protein>
    <submittedName>
        <fullName evidence="1">Plasmid mobilization relaxosome protein MobC</fullName>
    </submittedName>
</protein>
<organism evidence="1 2">
    <name type="scientific">Spirosoma pollinicola</name>
    <dbReference type="NCBI Taxonomy" id="2057025"/>
    <lineage>
        <taxon>Bacteria</taxon>
        <taxon>Pseudomonadati</taxon>
        <taxon>Bacteroidota</taxon>
        <taxon>Cytophagia</taxon>
        <taxon>Cytophagales</taxon>
        <taxon>Cytophagaceae</taxon>
        <taxon>Spirosoma</taxon>
    </lineage>
</organism>
<dbReference type="Pfam" id="PF21983">
    <property type="entry name" value="NikA-like"/>
    <property type="match status" value="1"/>
</dbReference>
<dbReference type="KEGG" id="spir:CWM47_36040"/>
<gene>
    <name evidence="1" type="ORF">CWM47_36040</name>
</gene>
<evidence type="ECO:0000313" key="2">
    <source>
        <dbReference type="Proteomes" id="UP000232883"/>
    </source>
</evidence>
<proteinExistence type="predicted"/>
<accession>A0A2K8ZA94</accession>
<dbReference type="AlphaFoldDB" id="A0A2K8ZA94"/>
<sequence length="118" mass="13074">MVENEPVKKKGGRPPSVKKRDKKINLYVTGLEELAIKKRAERAGLNLSDYCRQIVLTGQAQVRLTPEENATLNEVAKVGNNLNQIAHKANADGIRSIAFEASRLLQQLSQLLNKPSDL</sequence>
<evidence type="ECO:0000313" key="1">
    <source>
        <dbReference type="EMBL" id="AUD06787.1"/>
    </source>
</evidence>
<dbReference type="EMBL" id="CP025096">
    <property type="protein sequence ID" value="AUD06787.1"/>
    <property type="molecule type" value="Genomic_DNA"/>
</dbReference>
<dbReference type="RefSeq" id="WP_100993322.1">
    <property type="nucleotide sequence ID" value="NZ_CP025096.1"/>
</dbReference>
<dbReference type="Proteomes" id="UP000232883">
    <property type="component" value="Chromosome"/>
</dbReference>
<dbReference type="InterPro" id="IPR053842">
    <property type="entry name" value="NikA-like"/>
</dbReference>
<dbReference type="OrthoDB" id="3268254at2"/>
<keyword evidence="2" id="KW-1185">Reference proteome</keyword>